<dbReference type="Gene3D" id="3.40.630.30">
    <property type="match status" value="1"/>
</dbReference>
<proteinExistence type="predicted"/>
<dbReference type="SUPFAM" id="SSF55729">
    <property type="entry name" value="Acyl-CoA N-acyltransferases (Nat)"/>
    <property type="match status" value="1"/>
</dbReference>
<evidence type="ECO:0000313" key="3">
    <source>
        <dbReference type="Proteomes" id="UP000264006"/>
    </source>
</evidence>
<dbReference type="AlphaFoldDB" id="A0A346XTM9"/>
<accession>A0A346XTM9</accession>
<dbReference type="OrthoDB" id="9784823at2"/>
<dbReference type="RefSeq" id="WP_114590366.1">
    <property type="nucleotide sequence ID" value="NZ_CAXIBR010000006.1"/>
</dbReference>
<feature type="domain" description="N-acetyltransferase" evidence="1">
    <location>
        <begin position="9"/>
        <end position="160"/>
    </location>
</feature>
<sequence>MDAPAPPGLRLRDATPDDRDAVCALLAEAAAQTAGEAHHAPPVLADPAAHDWLYWNNPWGPPANVLWEQDGEVVAHAGMYRLPGLVEGREVRVGRTAHAVTTRAYRGRGLFGSLARRQRQHLGSDVDLLVALPTAAAVPGLEGAGVTQRDRAQRWFRPIDDDFRDLGRVPRPLAATMTRVAFGPRPHGTGQPMEGIPDGLDDLARSAQDDGPLCDSTWWRWRFLDNPVHTYDRYVTTDDSGRITAAIAVRPDRYFGAEFLQILHWQAVDADHAAGVLGTALEASSSYVAATLLATEGSQVAEWARRCGLRRLPSLIDDTSGHISIASDPSAGAVVPGRHWSISLAAHHDR</sequence>
<dbReference type="InterPro" id="IPR016181">
    <property type="entry name" value="Acyl_CoA_acyltransferase"/>
</dbReference>
<gene>
    <name evidence="2" type="ORF">DVS28_a0875</name>
</gene>
<evidence type="ECO:0000259" key="1">
    <source>
        <dbReference type="PROSITE" id="PS51186"/>
    </source>
</evidence>
<name>A0A346XTM9_9ACTN</name>
<dbReference type="Proteomes" id="UP000264006">
    <property type="component" value="Chromosome"/>
</dbReference>
<dbReference type="GO" id="GO:0016747">
    <property type="term" value="F:acyltransferase activity, transferring groups other than amino-acyl groups"/>
    <property type="evidence" value="ECO:0007669"/>
    <property type="project" value="InterPro"/>
</dbReference>
<organism evidence="2 3">
    <name type="scientific">Euzebya pacifica</name>
    <dbReference type="NCBI Taxonomy" id="1608957"/>
    <lineage>
        <taxon>Bacteria</taxon>
        <taxon>Bacillati</taxon>
        <taxon>Actinomycetota</taxon>
        <taxon>Nitriliruptoria</taxon>
        <taxon>Euzebyales</taxon>
    </lineage>
</organism>
<dbReference type="InterPro" id="IPR000182">
    <property type="entry name" value="GNAT_dom"/>
</dbReference>
<dbReference type="PROSITE" id="PS51186">
    <property type="entry name" value="GNAT"/>
    <property type="match status" value="1"/>
</dbReference>
<evidence type="ECO:0000313" key="2">
    <source>
        <dbReference type="EMBL" id="AXV05576.1"/>
    </source>
</evidence>
<keyword evidence="3" id="KW-1185">Reference proteome</keyword>
<dbReference type="KEGG" id="euz:DVS28_a0875"/>
<reference evidence="2 3" key="1">
    <citation type="submission" date="2018-09" db="EMBL/GenBank/DDBJ databases">
        <title>Complete genome sequence of Euzebya sp. DY32-46 isolated from seawater of Pacific Ocean.</title>
        <authorList>
            <person name="Xu L."/>
            <person name="Wu Y.-H."/>
            <person name="Xu X.-W."/>
        </authorList>
    </citation>
    <scope>NUCLEOTIDE SEQUENCE [LARGE SCALE GENOMIC DNA]</scope>
    <source>
        <strain evidence="2 3">DY32-46</strain>
    </source>
</reference>
<protein>
    <recommendedName>
        <fullName evidence="1">N-acetyltransferase domain-containing protein</fullName>
    </recommendedName>
</protein>
<dbReference type="EMBL" id="CP031165">
    <property type="protein sequence ID" value="AXV05576.1"/>
    <property type="molecule type" value="Genomic_DNA"/>
</dbReference>
<dbReference type="Pfam" id="PF13527">
    <property type="entry name" value="Acetyltransf_9"/>
    <property type="match status" value="1"/>
</dbReference>